<dbReference type="STRING" id="743719.PaelaDRAFT_2403"/>
<evidence type="ECO:0000313" key="3">
    <source>
        <dbReference type="Proteomes" id="UP000003891"/>
    </source>
</evidence>
<accession>G4HEJ2</accession>
<organism evidence="2 3">
    <name type="scientific">Paenibacillus lactis 154</name>
    <dbReference type="NCBI Taxonomy" id="743719"/>
    <lineage>
        <taxon>Bacteria</taxon>
        <taxon>Bacillati</taxon>
        <taxon>Bacillota</taxon>
        <taxon>Bacilli</taxon>
        <taxon>Bacillales</taxon>
        <taxon>Paenibacillaceae</taxon>
        <taxon>Paenibacillus</taxon>
    </lineage>
</organism>
<evidence type="ECO:0000256" key="1">
    <source>
        <dbReference type="SAM" id="MobiDB-lite"/>
    </source>
</evidence>
<feature type="region of interest" description="Disordered" evidence="1">
    <location>
        <begin position="97"/>
        <end position="120"/>
    </location>
</feature>
<dbReference type="OrthoDB" id="2942871at2"/>
<dbReference type="EMBL" id="AGIP01000004">
    <property type="protein sequence ID" value="EHB65261.1"/>
    <property type="molecule type" value="Genomic_DNA"/>
</dbReference>
<proteinExistence type="predicted"/>
<dbReference type="InterPro" id="IPR038667">
    <property type="entry name" value="XkdH-like_sf"/>
</dbReference>
<dbReference type="PATRIC" id="fig|743719.3.peg.2424"/>
<dbReference type="Gene3D" id="2.40.10.370">
    <property type="entry name" value="Protein of unknown function DUF3599"/>
    <property type="match status" value="1"/>
</dbReference>
<protein>
    <submittedName>
        <fullName evidence="2">Uncharacterized protein</fullName>
    </submittedName>
</protein>
<evidence type="ECO:0000313" key="2">
    <source>
        <dbReference type="EMBL" id="EHB65261.1"/>
    </source>
</evidence>
<gene>
    <name evidence="2" type="ORF">PaelaDRAFT_2403</name>
</gene>
<sequence length="120" mass="14031">MSRIRRYRKIVEKTYTDRVTIQRYGEYETGWGETKFGLITVYADVPCRLSQIGLPRNGQTEAENRIDYDVKLFIAPEVEILQGDELQVTRQGRSYHFTAGEPFPPYSTHQEVNLTRKDRA</sequence>
<reference evidence="2 3" key="1">
    <citation type="submission" date="2011-09" db="EMBL/GenBank/DDBJ databases">
        <title>The draft genome of Paenibacillus lactis 154.</title>
        <authorList>
            <consortium name="US DOE Joint Genome Institute (JGI-PGF)"/>
            <person name="Lucas S."/>
            <person name="Han J."/>
            <person name="Lapidus A."/>
            <person name="Cheng J.-F."/>
            <person name="Goodwin L."/>
            <person name="Pitluck S."/>
            <person name="Peters L."/>
            <person name="Land M.L."/>
            <person name="Hauser L."/>
            <person name="Siebers A."/>
            <person name="Thelen M."/>
            <person name="Hugenholtz P."/>
            <person name="Allgaier M."/>
            <person name="Woyke T.J."/>
        </authorList>
    </citation>
    <scope>NUCLEOTIDE SEQUENCE [LARGE SCALE GENOMIC DNA]</scope>
    <source>
        <strain evidence="2 3">154</strain>
    </source>
</reference>
<name>G4HEJ2_9BACL</name>
<dbReference type="AlphaFoldDB" id="G4HEJ2"/>
<dbReference type="eggNOG" id="ENOG50339IH">
    <property type="taxonomic scope" value="Bacteria"/>
</dbReference>
<dbReference type="Proteomes" id="UP000003891">
    <property type="component" value="Unassembled WGS sequence"/>
</dbReference>
<dbReference type="RefSeq" id="WP_007129575.1">
    <property type="nucleotide sequence ID" value="NZ_AGIP01000004.1"/>
</dbReference>